<dbReference type="RefSeq" id="WP_013314681.1">
    <property type="nucleotide sequence ID" value="NC_014484.1"/>
</dbReference>
<dbReference type="KEGG" id="sta:STHERM_c19070"/>
<organism evidence="7 8">
    <name type="scientific">Winmispira thermophila (strain ATCC 49972 / DSM 6192 / RI 19.B1)</name>
    <name type="common">Spirochaeta thermophila</name>
    <dbReference type="NCBI Taxonomy" id="665571"/>
    <lineage>
        <taxon>Bacteria</taxon>
        <taxon>Pseudomonadati</taxon>
        <taxon>Spirochaetota</taxon>
        <taxon>Spirochaetia</taxon>
        <taxon>Winmispirales</taxon>
        <taxon>Winmispiraceae</taxon>
        <taxon>Winmispira</taxon>
    </lineage>
</organism>
<name>E0RPY9_WINT6</name>
<protein>
    <recommendedName>
        <fullName evidence="6">Leucine-binding protein domain-containing protein</fullName>
    </recommendedName>
</protein>
<keyword evidence="3 5" id="KW-0732">Signal</keyword>
<dbReference type="HOGENOM" id="CLU_027128_6_1_12"/>
<dbReference type="Pfam" id="PF13458">
    <property type="entry name" value="Peripla_BP_6"/>
    <property type="match status" value="1"/>
</dbReference>
<dbReference type="InterPro" id="IPR000709">
    <property type="entry name" value="Leu_Ile_Val-bd"/>
</dbReference>
<reference key="1">
    <citation type="submission" date="2009-08" db="EMBL/GenBank/DDBJ databases">
        <title>The genome sequence of Spirochaeta thermophila DSM6192.</title>
        <authorList>
            <person name="Angelov A."/>
            <person name="Mientus M."/>
            <person name="Wittenberg S."/>
            <person name="Lehmann R."/>
            <person name="Liesegang H."/>
            <person name="Daniel R."/>
            <person name="Liebl W."/>
        </authorList>
    </citation>
    <scope>NUCLEOTIDE SEQUENCE</scope>
    <source>
        <strain>DSM 6192</strain>
    </source>
</reference>
<evidence type="ECO:0000256" key="3">
    <source>
        <dbReference type="ARBA" id="ARBA00022729"/>
    </source>
</evidence>
<proteinExistence type="inferred from homology"/>
<dbReference type="AlphaFoldDB" id="E0RPY9"/>
<dbReference type="Gene3D" id="3.40.50.2300">
    <property type="match status" value="2"/>
</dbReference>
<dbReference type="Proteomes" id="UP000001296">
    <property type="component" value="Chromosome"/>
</dbReference>
<gene>
    <name evidence="7" type="ordered locus">STHERM_c19070</name>
</gene>
<dbReference type="PANTHER" id="PTHR30483">
    <property type="entry name" value="LEUCINE-SPECIFIC-BINDING PROTEIN"/>
    <property type="match status" value="1"/>
</dbReference>
<dbReference type="InterPro" id="IPR051010">
    <property type="entry name" value="BCAA_transport"/>
</dbReference>
<dbReference type="PANTHER" id="PTHR30483:SF6">
    <property type="entry name" value="PERIPLASMIC BINDING PROTEIN OF ABC TRANSPORTER FOR NATURAL AMINO ACIDS"/>
    <property type="match status" value="1"/>
</dbReference>
<dbReference type="PaxDb" id="665571-STHERM_c19070"/>
<accession>E0RPY9</accession>
<feature type="chain" id="PRO_5003139727" description="Leucine-binding protein domain-containing protein" evidence="5">
    <location>
        <begin position="21"/>
        <end position="389"/>
    </location>
</feature>
<feature type="signal peptide" evidence="5">
    <location>
        <begin position="1"/>
        <end position="20"/>
    </location>
</feature>
<dbReference type="InterPro" id="IPR028081">
    <property type="entry name" value="Leu-bd"/>
</dbReference>
<keyword evidence="4" id="KW-0029">Amino-acid transport</keyword>
<dbReference type="SUPFAM" id="SSF53822">
    <property type="entry name" value="Periplasmic binding protein-like I"/>
    <property type="match status" value="1"/>
</dbReference>
<dbReference type="GO" id="GO:0006865">
    <property type="term" value="P:amino acid transport"/>
    <property type="evidence" value="ECO:0007669"/>
    <property type="project" value="UniProtKB-KW"/>
</dbReference>
<feature type="domain" description="Leucine-binding protein" evidence="6">
    <location>
        <begin position="27"/>
        <end position="353"/>
    </location>
</feature>
<keyword evidence="2" id="KW-0813">Transport</keyword>
<evidence type="ECO:0000313" key="8">
    <source>
        <dbReference type="Proteomes" id="UP000001296"/>
    </source>
</evidence>
<evidence type="ECO:0000256" key="2">
    <source>
        <dbReference type="ARBA" id="ARBA00022448"/>
    </source>
</evidence>
<dbReference type="PRINTS" id="PR00337">
    <property type="entry name" value="LEUILEVALBP"/>
</dbReference>
<comment type="similarity">
    <text evidence="1">Belongs to the leucine-binding protein family.</text>
</comment>
<evidence type="ECO:0000256" key="4">
    <source>
        <dbReference type="ARBA" id="ARBA00022970"/>
    </source>
</evidence>
<reference evidence="7 8" key="2">
    <citation type="journal article" date="2010" name="J. Bacteriol.">
        <title>Genome sequence of the polysaccharide-degrading, thermophilic anaerobe Spirochaeta thermophila DSM 6192.</title>
        <authorList>
            <person name="Angelov A."/>
            <person name="Liebl S."/>
            <person name="Ballschmiter M."/>
            <person name="Bomeke M."/>
            <person name="Lehmann R."/>
            <person name="Liesegang H."/>
            <person name="Daniel R."/>
            <person name="Liebl W."/>
        </authorList>
    </citation>
    <scope>NUCLEOTIDE SEQUENCE [LARGE SCALE GENOMIC DNA]</scope>
    <source>
        <strain evidence="8">ATCC 49972 / DSM 6192 / RI 19.B1</strain>
    </source>
</reference>
<dbReference type="EMBL" id="CP001698">
    <property type="protein sequence ID" value="ADN02842.1"/>
    <property type="molecule type" value="Genomic_DNA"/>
</dbReference>
<dbReference type="InterPro" id="IPR028082">
    <property type="entry name" value="Peripla_BP_I"/>
</dbReference>
<evidence type="ECO:0000256" key="1">
    <source>
        <dbReference type="ARBA" id="ARBA00010062"/>
    </source>
</evidence>
<evidence type="ECO:0000259" key="6">
    <source>
        <dbReference type="Pfam" id="PF13458"/>
    </source>
</evidence>
<dbReference type="eggNOG" id="COG0683">
    <property type="taxonomic scope" value="Bacteria"/>
</dbReference>
<dbReference type="CDD" id="cd06347">
    <property type="entry name" value="PBP1_ABC_LivK_ligand_binding-like"/>
    <property type="match status" value="1"/>
</dbReference>
<evidence type="ECO:0000256" key="5">
    <source>
        <dbReference type="SAM" id="SignalP"/>
    </source>
</evidence>
<sequence>MKRLLSIVLVVLTVSTFVFAQGGGEKTIKVGVIMPTSGTLSTYGVDTTNAIKLAAEEINAAGGVNGVPIEVIVEDDEGNPEKTKAAYLKLVTQDNVAAIVGPLTSNCTLAVVDSAQSDQVPLITPTATNDQVTLAGDYIFRACFIDSFQGTVVAKFAYENLGARTAAVLFDVANDYSSGIANNFKDAFTALGGEVVAFESYQTGDKDFNAQLTKIKAQDPDVLFLPDYYNTVALIAKQARAQGMDIPLLGADGWDGITDVAGLEVANSYFSNHYSPESDDKDVQEFVKKYSEKFGKTPSALAALGYDAMKILGEALKKGVRVEEKENEEKVAIIDPKAIRDALAQVEGKFVTGYIRFDENRNPVKSAVVNAITQEGGSLVVKYAATVNP</sequence>
<evidence type="ECO:0000313" key="7">
    <source>
        <dbReference type="EMBL" id="ADN02842.1"/>
    </source>
</evidence>